<dbReference type="NCBIfam" id="TIGR00676">
    <property type="entry name" value="fadh2"/>
    <property type="match status" value="1"/>
</dbReference>
<dbReference type="CDD" id="cd00537">
    <property type="entry name" value="MTHFR"/>
    <property type="match status" value="1"/>
</dbReference>
<keyword evidence="9" id="KW-0486">Methionine biosynthesis</keyword>
<protein>
    <recommendedName>
        <fullName evidence="12">Methylenetetrahydrofolate reductase</fullName>
        <ecNumber evidence="12">1.5.1.54</ecNumber>
    </recommendedName>
</protein>
<evidence type="ECO:0000313" key="14">
    <source>
        <dbReference type="EMBL" id="MDT2516914.1"/>
    </source>
</evidence>
<dbReference type="GO" id="GO:0009086">
    <property type="term" value="P:methionine biosynthetic process"/>
    <property type="evidence" value="ECO:0007669"/>
    <property type="project" value="UniProtKB-KW"/>
</dbReference>
<evidence type="ECO:0000256" key="6">
    <source>
        <dbReference type="ARBA" id="ARBA00022827"/>
    </source>
</evidence>
<dbReference type="GO" id="GO:0106312">
    <property type="term" value="F:methylenetetrahydrofolate reductase (NADH) activity"/>
    <property type="evidence" value="ECO:0007669"/>
    <property type="project" value="UniProtKB-EC"/>
</dbReference>
<evidence type="ECO:0000256" key="8">
    <source>
        <dbReference type="ARBA" id="ARBA00023027"/>
    </source>
</evidence>
<dbReference type="InterPro" id="IPR003171">
    <property type="entry name" value="Mehydrof_redctse-like"/>
</dbReference>
<dbReference type="Gene3D" id="3.20.20.220">
    <property type="match status" value="1"/>
</dbReference>
<keyword evidence="5 12" id="KW-0285">Flavoprotein</keyword>
<dbReference type="EMBL" id="JARPWH010000146">
    <property type="protein sequence ID" value="MDT2404893.1"/>
    <property type="molecule type" value="Genomic_DNA"/>
</dbReference>
<evidence type="ECO:0000313" key="15">
    <source>
        <dbReference type="Proteomes" id="UP001260773"/>
    </source>
</evidence>
<comment type="pathway">
    <text evidence="2 12">One-carbon metabolism; tetrahydrofolate interconversion.</text>
</comment>
<dbReference type="PANTHER" id="PTHR45754:SF3">
    <property type="entry name" value="METHYLENETETRAHYDROFOLATE REDUCTASE (NADPH)"/>
    <property type="match status" value="1"/>
</dbReference>
<dbReference type="GO" id="GO:0005829">
    <property type="term" value="C:cytosol"/>
    <property type="evidence" value="ECO:0007669"/>
    <property type="project" value="InterPro"/>
</dbReference>
<evidence type="ECO:0000256" key="3">
    <source>
        <dbReference type="ARBA" id="ARBA00006743"/>
    </source>
</evidence>
<dbReference type="GO" id="GO:0071949">
    <property type="term" value="F:FAD binding"/>
    <property type="evidence" value="ECO:0007669"/>
    <property type="project" value="TreeGrafter"/>
</dbReference>
<evidence type="ECO:0000256" key="5">
    <source>
        <dbReference type="ARBA" id="ARBA00022630"/>
    </source>
</evidence>
<comment type="caution">
    <text evidence="13">The sequence shown here is derived from an EMBL/GenBank/DDBJ whole genome shotgun (WGS) entry which is preliminary data.</text>
</comment>
<evidence type="ECO:0000256" key="12">
    <source>
        <dbReference type="RuleBase" id="RU003862"/>
    </source>
</evidence>
<name>A0AAW8RYH8_ENTAV</name>
<evidence type="ECO:0000313" key="13">
    <source>
        <dbReference type="EMBL" id="MDT2404893.1"/>
    </source>
</evidence>
<evidence type="ECO:0000256" key="10">
    <source>
        <dbReference type="ARBA" id="ARBA00034478"/>
    </source>
</evidence>
<dbReference type="Proteomes" id="UP001264335">
    <property type="component" value="Unassembled WGS sequence"/>
</dbReference>
<evidence type="ECO:0000313" key="16">
    <source>
        <dbReference type="Proteomes" id="UP001264335"/>
    </source>
</evidence>
<gene>
    <name evidence="13" type="primary">metF</name>
    <name evidence="13" type="ORF">P7D43_21215</name>
    <name evidence="14" type="ORF">P7D79_22075</name>
</gene>
<evidence type="ECO:0000256" key="9">
    <source>
        <dbReference type="ARBA" id="ARBA00023167"/>
    </source>
</evidence>
<comment type="cofactor">
    <cofactor evidence="1 12">
        <name>FAD</name>
        <dbReference type="ChEBI" id="CHEBI:57692"/>
    </cofactor>
</comment>
<sequence length="288" mass="32605">MQPVSSTLSFEVFPPNTQVGTEKLLTTLEELQQLAPDFISVTCSNNRQTIEETTLKVADYIHTELQVPTIAHLPAAYLDQAQVQRLVTRLDQIGIHQILALRGDIIPELPPKQDFTYASDLIDYVKQQAPHFHISGACYPETHPESQNRIEDVKNLRRKVAGGCDQLITQLFFDNELFYQFQESCDLADIKVPILAGIMPIVNRKQALRLIKTTNTKLPRKFLAILEKYEHDPIALKEAGLAYAIDQIIDLATQDVAGIHLYTMNNAEVAKHIYYNTKNVLKGQIEVR</sequence>
<dbReference type="Pfam" id="PF02219">
    <property type="entry name" value="MTHFR"/>
    <property type="match status" value="1"/>
</dbReference>
<reference evidence="13 16" key="1">
    <citation type="submission" date="2023-03" db="EMBL/GenBank/DDBJ databases">
        <authorList>
            <person name="Shen W."/>
            <person name="Cai J."/>
        </authorList>
    </citation>
    <scope>NUCLEOTIDE SEQUENCE</scope>
    <source>
        <strain evidence="13">P33-2</strain>
        <strain evidence="14 16">Y2</strain>
    </source>
</reference>
<comment type="similarity">
    <text evidence="3 12">Belongs to the methylenetetrahydrofolate reductase family.</text>
</comment>
<keyword evidence="8" id="KW-0520">NAD</keyword>
<proteinExistence type="inferred from homology"/>
<dbReference type="GO" id="GO:0035999">
    <property type="term" value="P:tetrahydrofolate interconversion"/>
    <property type="evidence" value="ECO:0007669"/>
    <property type="project" value="TreeGrafter"/>
</dbReference>
<keyword evidence="7 12" id="KW-0560">Oxidoreductase</keyword>
<evidence type="ECO:0000256" key="7">
    <source>
        <dbReference type="ARBA" id="ARBA00023002"/>
    </source>
</evidence>
<dbReference type="Proteomes" id="UP001260773">
    <property type="component" value="Unassembled WGS sequence"/>
</dbReference>
<comment type="pathway">
    <text evidence="10">Amino-acid biosynthesis; L-methionine biosynthesis via de novo pathway.</text>
</comment>
<dbReference type="AlphaFoldDB" id="A0AAW8RYH8"/>
<evidence type="ECO:0000256" key="4">
    <source>
        <dbReference type="ARBA" id="ARBA00022605"/>
    </source>
</evidence>
<accession>A0AAW8RYH8</accession>
<evidence type="ECO:0000256" key="11">
    <source>
        <dbReference type="ARBA" id="ARBA00048628"/>
    </source>
</evidence>
<keyword evidence="4" id="KW-0028">Amino-acid biosynthesis</keyword>
<comment type="catalytic activity">
    <reaction evidence="11">
        <text>(6S)-5-methyl-5,6,7,8-tetrahydrofolate + NAD(+) = (6R)-5,10-methylene-5,6,7,8-tetrahydrofolate + NADH + H(+)</text>
        <dbReference type="Rhea" id="RHEA:19821"/>
        <dbReference type="ChEBI" id="CHEBI:15378"/>
        <dbReference type="ChEBI" id="CHEBI:15636"/>
        <dbReference type="ChEBI" id="CHEBI:18608"/>
        <dbReference type="ChEBI" id="CHEBI:57540"/>
        <dbReference type="ChEBI" id="CHEBI:57945"/>
        <dbReference type="EC" id="1.5.1.54"/>
    </reaction>
    <physiologicalReaction direction="right-to-left" evidence="11">
        <dbReference type="Rhea" id="RHEA:19823"/>
    </physiologicalReaction>
</comment>
<dbReference type="SUPFAM" id="SSF51730">
    <property type="entry name" value="FAD-linked oxidoreductase"/>
    <property type="match status" value="1"/>
</dbReference>
<evidence type="ECO:0000256" key="1">
    <source>
        <dbReference type="ARBA" id="ARBA00001974"/>
    </source>
</evidence>
<dbReference type="EMBL" id="JARPWY010000118">
    <property type="protein sequence ID" value="MDT2516914.1"/>
    <property type="molecule type" value="Genomic_DNA"/>
</dbReference>
<evidence type="ECO:0000256" key="2">
    <source>
        <dbReference type="ARBA" id="ARBA00004777"/>
    </source>
</evidence>
<dbReference type="PANTHER" id="PTHR45754">
    <property type="entry name" value="METHYLENETETRAHYDROFOLATE REDUCTASE"/>
    <property type="match status" value="1"/>
</dbReference>
<dbReference type="EC" id="1.5.1.54" evidence="12"/>
<organism evidence="13 15">
    <name type="scientific">Enterococcus avium</name>
    <name type="common">Streptococcus avium</name>
    <dbReference type="NCBI Taxonomy" id="33945"/>
    <lineage>
        <taxon>Bacteria</taxon>
        <taxon>Bacillati</taxon>
        <taxon>Bacillota</taxon>
        <taxon>Bacilli</taxon>
        <taxon>Lactobacillales</taxon>
        <taxon>Enterococcaceae</taxon>
        <taxon>Enterococcus</taxon>
    </lineage>
</organism>
<dbReference type="InterPro" id="IPR004620">
    <property type="entry name" value="MTHF_reductase_bac"/>
</dbReference>
<dbReference type="InterPro" id="IPR029041">
    <property type="entry name" value="FAD-linked_oxidoreductase-like"/>
</dbReference>
<keyword evidence="6 12" id="KW-0274">FAD</keyword>